<sequence>MLVSKNSKNKDRKRYRKRTIIYYVTIDGSLKKMKLKCMRHLFHLNNLYVHMYSRLRISCKYDKVIGTTPKTVLIRVYIIFLSSVNFERGINECKLFKLQICR</sequence>
<evidence type="ECO:0000313" key="1">
    <source>
        <dbReference type="EMBL" id="CAG6761631.1"/>
    </source>
</evidence>
<dbReference type="AlphaFoldDB" id="A0A8D9ACK1"/>
<dbReference type="EMBL" id="HBUF01559462">
    <property type="protein sequence ID" value="CAG6761631.1"/>
    <property type="molecule type" value="Transcribed_RNA"/>
</dbReference>
<organism evidence="1">
    <name type="scientific">Cacopsylla melanoneura</name>
    <dbReference type="NCBI Taxonomy" id="428564"/>
    <lineage>
        <taxon>Eukaryota</taxon>
        <taxon>Metazoa</taxon>
        <taxon>Ecdysozoa</taxon>
        <taxon>Arthropoda</taxon>
        <taxon>Hexapoda</taxon>
        <taxon>Insecta</taxon>
        <taxon>Pterygota</taxon>
        <taxon>Neoptera</taxon>
        <taxon>Paraneoptera</taxon>
        <taxon>Hemiptera</taxon>
        <taxon>Sternorrhyncha</taxon>
        <taxon>Psylloidea</taxon>
        <taxon>Psyllidae</taxon>
        <taxon>Psyllinae</taxon>
        <taxon>Cacopsylla</taxon>
    </lineage>
</organism>
<reference evidence="1" key="1">
    <citation type="submission" date="2021-05" db="EMBL/GenBank/DDBJ databases">
        <authorList>
            <person name="Alioto T."/>
            <person name="Alioto T."/>
            <person name="Gomez Garrido J."/>
        </authorList>
    </citation>
    <scope>NUCLEOTIDE SEQUENCE</scope>
</reference>
<name>A0A8D9ACK1_9HEMI</name>
<proteinExistence type="predicted"/>
<protein>
    <submittedName>
        <fullName evidence="1">Uncharacterized protein</fullName>
    </submittedName>
</protein>
<accession>A0A8D9ACK1</accession>